<comment type="caution">
    <text evidence="1">The sequence shown here is derived from an EMBL/GenBank/DDBJ whole genome shotgun (WGS) entry which is preliminary data.</text>
</comment>
<accession>A0ABU5SXU4</accession>
<keyword evidence="2" id="KW-1185">Reference proteome</keyword>
<sequence>MNTDTTDRALLLALVAAAATVEALALLLRPLVAHGLALLLTLAGWRPTPSRPAPVPLQLAPAPPAALLLPTAPAPAPEAPMPQLEALPVRELRKLARAAGHRGLARSGRRQQLLEALA</sequence>
<evidence type="ECO:0000313" key="1">
    <source>
        <dbReference type="EMBL" id="MEA5443346.1"/>
    </source>
</evidence>
<protein>
    <recommendedName>
        <fullName evidence="3">Rho termination factor N-terminal domain-containing protein</fullName>
    </recommendedName>
</protein>
<organism evidence="1 2">
    <name type="scientific">Cyanobium gracile UHCC 0281</name>
    <dbReference type="NCBI Taxonomy" id="3110309"/>
    <lineage>
        <taxon>Bacteria</taxon>
        <taxon>Bacillati</taxon>
        <taxon>Cyanobacteriota</taxon>
        <taxon>Cyanophyceae</taxon>
        <taxon>Synechococcales</taxon>
        <taxon>Prochlorococcaceae</taxon>
        <taxon>Cyanobium</taxon>
    </lineage>
</organism>
<evidence type="ECO:0000313" key="2">
    <source>
        <dbReference type="Proteomes" id="UP001302329"/>
    </source>
</evidence>
<evidence type="ECO:0008006" key="3">
    <source>
        <dbReference type="Google" id="ProtNLM"/>
    </source>
</evidence>
<name>A0ABU5SXU4_9CYAN</name>
<gene>
    <name evidence="1" type="ORF">VB739_12345</name>
</gene>
<dbReference type="EMBL" id="JAYGHY010000046">
    <property type="protein sequence ID" value="MEA5443346.1"/>
    <property type="molecule type" value="Genomic_DNA"/>
</dbReference>
<reference evidence="1 2" key="1">
    <citation type="submission" date="2023-12" db="EMBL/GenBank/DDBJ databases">
        <title>Baltic Sea Cyanobacteria.</title>
        <authorList>
            <person name="Delbaje E."/>
            <person name="Fewer D.P."/>
            <person name="Shishido T.K."/>
        </authorList>
    </citation>
    <scope>NUCLEOTIDE SEQUENCE [LARGE SCALE GENOMIC DNA]</scope>
    <source>
        <strain evidence="1 2">UHCC 0281</strain>
    </source>
</reference>
<dbReference type="Proteomes" id="UP001302329">
    <property type="component" value="Unassembled WGS sequence"/>
</dbReference>
<dbReference type="RefSeq" id="WP_323357345.1">
    <property type="nucleotide sequence ID" value="NZ_JAYGHY010000046.1"/>
</dbReference>
<proteinExistence type="predicted"/>